<dbReference type="PANTHER" id="PTHR42856">
    <property type="entry name" value="ACYL-COENZYME A THIOESTERASE PAAI"/>
    <property type="match status" value="1"/>
</dbReference>
<keyword evidence="4" id="KW-1185">Reference proteome</keyword>
<evidence type="ECO:0000313" key="4">
    <source>
        <dbReference type="Proteomes" id="UP000029859"/>
    </source>
</evidence>
<name>A0A099SZN8_METMT</name>
<reference evidence="3 4" key="1">
    <citation type="submission" date="2014-09" db="EMBL/GenBank/DDBJ databases">
        <title>Draft genome sequence of an obligately methylotrophic methanogen, Methanococcoides methylutens, isolated from marine sediment.</title>
        <authorList>
            <person name="Guan Y."/>
            <person name="Ngugi D.K."/>
            <person name="Blom J."/>
            <person name="Ali S."/>
            <person name="Ferry J.G."/>
            <person name="Stingl U."/>
        </authorList>
    </citation>
    <scope>NUCLEOTIDE SEQUENCE [LARGE SCALE GENOMIC DNA]</scope>
    <source>
        <strain evidence="3 4">DSM 2657</strain>
    </source>
</reference>
<dbReference type="SUPFAM" id="SSF54637">
    <property type="entry name" value="Thioesterase/thiol ester dehydrase-isomerase"/>
    <property type="match status" value="1"/>
</dbReference>
<gene>
    <name evidence="3" type="ORF">LI82_11685</name>
</gene>
<accession>A0A099SZN8</accession>
<organism evidence="3 4">
    <name type="scientific">Methanococcoides methylutens</name>
    <dbReference type="NCBI Taxonomy" id="2226"/>
    <lineage>
        <taxon>Archaea</taxon>
        <taxon>Methanobacteriati</taxon>
        <taxon>Methanobacteriota</taxon>
        <taxon>Stenosarchaea group</taxon>
        <taxon>Methanomicrobia</taxon>
        <taxon>Methanosarcinales</taxon>
        <taxon>Methanosarcinaceae</taxon>
        <taxon>Methanococcoides</taxon>
    </lineage>
</organism>
<dbReference type="NCBIfam" id="TIGR00369">
    <property type="entry name" value="unchar_dom_1"/>
    <property type="match status" value="1"/>
</dbReference>
<dbReference type="EMBL" id="JRHO01000014">
    <property type="protein sequence ID" value="KGK98362.1"/>
    <property type="molecule type" value="Genomic_DNA"/>
</dbReference>
<sequence length="137" mass="14916">MNQIKEFFKRDKFAEYINAELLEVSEGYAKAKMDIQEHHLNGVGIVQGGATFTLADFTFAAAANSHGTVAVAINATISFVTAATSGTLIAEARETSKNPKIATYTIEVTDDNSNTIAIFQGMVYRKKQTLESFIDQA</sequence>
<dbReference type="OrthoDB" id="24516at2157"/>
<dbReference type="Pfam" id="PF03061">
    <property type="entry name" value="4HBT"/>
    <property type="match status" value="1"/>
</dbReference>
<evidence type="ECO:0000256" key="1">
    <source>
        <dbReference type="ARBA" id="ARBA00022801"/>
    </source>
</evidence>
<dbReference type="Gene3D" id="3.10.129.10">
    <property type="entry name" value="Hotdog Thioesterase"/>
    <property type="match status" value="1"/>
</dbReference>
<dbReference type="PANTHER" id="PTHR42856:SF1">
    <property type="entry name" value="ACYL-COENZYME A THIOESTERASE PAAI"/>
    <property type="match status" value="1"/>
</dbReference>
<dbReference type="InterPro" id="IPR003736">
    <property type="entry name" value="PAAI_dom"/>
</dbReference>
<feature type="domain" description="Thioesterase" evidence="2">
    <location>
        <begin position="44"/>
        <end position="116"/>
    </location>
</feature>
<evidence type="ECO:0000313" key="3">
    <source>
        <dbReference type="EMBL" id="KGK98362.1"/>
    </source>
</evidence>
<comment type="caution">
    <text evidence="3">The sequence shown here is derived from an EMBL/GenBank/DDBJ whole genome shotgun (WGS) entry which is preliminary data.</text>
</comment>
<dbReference type="CDD" id="cd03443">
    <property type="entry name" value="PaaI_thioesterase"/>
    <property type="match status" value="1"/>
</dbReference>
<proteinExistence type="predicted"/>
<evidence type="ECO:0000259" key="2">
    <source>
        <dbReference type="Pfam" id="PF03061"/>
    </source>
</evidence>
<protein>
    <submittedName>
        <fullName evidence="3">Phenylacetic acid degradation protein</fullName>
    </submittedName>
</protein>
<dbReference type="GO" id="GO:0016289">
    <property type="term" value="F:acyl-CoA hydrolase activity"/>
    <property type="evidence" value="ECO:0007669"/>
    <property type="project" value="TreeGrafter"/>
</dbReference>
<dbReference type="InterPro" id="IPR006683">
    <property type="entry name" value="Thioestr_dom"/>
</dbReference>
<dbReference type="RefSeq" id="WP_135607261.1">
    <property type="nucleotide sequence ID" value="NZ_CAAGSM010000004.1"/>
</dbReference>
<dbReference type="AlphaFoldDB" id="A0A099SZN8"/>
<dbReference type="InterPro" id="IPR029069">
    <property type="entry name" value="HotDog_dom_sf"/>
</dbReference>
<keyword evidence="1" id="KW-0378">Hydrolase</keyword>
<dbReference type="Proteomes" id="UP000029859">
    <property type="component" value="Unassembled WGS sequence"/>
</dbReference>
<dbReference type="InterPro" id="IPR052723">
    <property type="entry name" value="Acyl-CoA_thioesterase_PaaI"/>
</dbReference>